<evidence type="ECO:0000313" key="2">
    <source>
        <dbReference type="EMBL" id="ETA66949.1"/>
    </source>
</evidence>
<dbReference type="EMBL" id="AZAJ01000001">
    <property type="protein sequence ID" value="ETA66949.1"/>
    <property type="molecule type" value="Genomic_DNA"/>
</dbReference>
<proteinExistence type="predicted"/>
<dbReference type="AlphaFoldDB" id="W9DMR5"/>
<dbReference type="SUPFAM" id="SSF50998">
    <property type="entry name" value="Quinoprotein alcohol dehydrogenase-like"/>
    <property type="match status" value="1"/>
</dbReference>
<name>W9DMR5_METTI</name>
<dbReference type="RefSeq" id="WP_023844085.1">
    <property type="nucleotide sequence ID" value="NZ_AZAJ01000001.1"/>
</dbReference>
<accession>W9DMR5</accession>
<dbReference type="InterPro" id="IPR015943">
    <property type="entry name" value="WD40/YVTN_repeat-like_dom_sf"/>
</dbReference>
<feature type="domain" description="Pyrrolo-quinoline quinone repeat" evidence="1">
    <location>
        <begin position="136"/>
        <end position="272"/>
    </location>
</feature>
<reference evidence="2 3" key="1">
    <citation type="submission" date="2013-08" db="EMBL/GenBank/DDBJ databases">
        <authorList>
            <consortium name="DOE Joint Genome Institute"/>
            <person name="Eisen J."/>
            <person name="Huntemann M."/>
            <person name="Han J."/>
            <person name="Chen A."/>
            <person name="Kyrpides N."/>
            <person name="Mavromatis K."/>
            <person name="Markowitz V."/>
            <person name="Palaniappan K."/>
            <person name="Ivanova N."/>
            <person name="Schaumberg A."/>
            <person name="Pati A."/>
            <person name="Liolios K."/>
            <person name="Nordberg H.P."/>
            <person name="Cantor M.N."/>
            <person name="Hua S.X."/>
            <person name="Woyke T."/>
        </authorList>
    </citation>
    <scope>NUCLEOTIDE SEQUENCE [LARGE SCALE GENOMIC DNA]</scope>
    <source>
        <strain evidence="2 3">DSM 2278</strain>
    </source>
</reference>
<dbReference type="Gene3D" id="2.130.10.10">
    <property type="entry name" value="YVTN repeat-like/Quinoprotein amine dehydrogenase"/>
    <property type="match status" value="1"/>
</dbReference>
<dbReference type="OrthoDB" id="136025at2157"/>
<evidence type="ECO:0000259" key="1">
    <source>
        <dbReference type="Pfam" id="PF13360"/>
    </source>
</evidence>
<gene>
    <name evidence="2" type="ORF">MettiDRAFT_0352</name>
</gene>
<evidence type="ECO:0000313" key="3">
    <source>
        <dbReference type="Proteomes" id="UP000019483"/>
    </source>
</evidence>
<keyword evidence="3" id="KW-1185">Reference proteome</keyword>
<dbReference type="STRING" id="1090322.MettiDRAFT_0352"/>
<dbReference type="SMART" id="SM00564">
    <property type="entry name" value="PQQ"/>
    <property type="match status" value="4"/>
</dbReference>
<comment type="caution">
    <text evidence="2">The sequence shown here is derived from an EMBL/GenBank/DDBJ whole genome shotgun (WGS) entry which is preliminary data.</text>
</comment>
<dbReference type="PANTHER" id="PTHR34512:SF30">
    <property type="entry name" value="OUTER MEMBRANE PROTEIN ASSEMBLY FACTOR BAMB"/>
    <property type="match status" value="1"/>
</dbReference>
<protein>
    <submittedName>
        <fullName evidence="2">WD40-like repeat protein</fullName>
    </submittedName>
</protein>
<dbReference type="Pfam" id="PF13360">
    <property type="entry name" value="PQQ_2"/>
    <property type="match status" value="1"/>
</dbReference>
<dbReference type="PANTHER" id="PTHR34512">
    <property type="entry name" value="CELL SURFACE PROTEIN"/>
    <property type="match status" value="1"/>
</dbReference>
<sequence>MRNRNIWMLLLSIGVVFVMLTSAASADDWASFQGNNNNNGVTDDDLPTDFSDNWTFTDTATGWTGFDSAPVIGNGIAYYVYSNGTVFAFDLVNEEVEWVNTAIGGDVSSFEIGTPAYDGDNNRLYVGLSYGNTTTDTTVYALNAATGAVIWYNDALIPDEYQLNSPIKYDDGKIYVAAANMTEVASWTYVAQQGGFYCMNAATGAEIWSDTTGYGHYYTAPAITDDYVIISDDAGVVRSYDKNDGTLEDSFDASTEMGISLMSRGAAVIDPGTWTGLFTDDNMIFFPVTASPTGSESYVVGVEFNASTGDFGDYDNTSMISSRTTTSIAVSVSELYVASDDGSVRVYEIDRADEEDGFFTQYEPVATTTALGSSIKASPVVTTNTGNSLYDILFTERVYVTHNSGTGGLYWYEFDRYTNSFSDSGSWIPAGSGYTLQGIAAADGYITFGNDNKKVFVASA</sequence>
<dbReference type="Proteomes" id="UP000019483">
    <property type="component" value="Unassembled WGS sequence"/>
</dbReference>
<dbReference type="GeneID" id="96960961"/>
<dbReference type="InterPro" id="IPR018391">
    <property type="entry name" value="PQQ_b-propeller_rpt"/>
</dbReference>
<dbReference type="InterPro" id="IPR011047">
    <property type="entry name" value="Quinoprotein_ADH-like_sf"/>
</dbReference>
<dbReference type="InterPro" id="IPR002372">
    <property type="entry name" value="PQQ_rpt_dom"/>
</dbReference>
<organism evidence="2 3">
    <name type="scientific">Methanolobus tindarius DSM 2278</name>
    <dbReference type="NCBI Taxonomy" id="1090322"/>
    <lineage>
        <taxon>Archaea</taxon>
        <taxon>Methanobacteriati</taxon>
        <taxon>Methanobacteriota</taxon>
        <taxon>Stenosarchaea group</taxon>
        <taxon>Methanomicrobia</taxon>
        <taxon>Methanosarcinales</taxon>
        <taxon>Methanosarcinaceae</taxon>
        <taxon>Methanolobus</taxon>
    </lineage>
</organism>